<dbReference type="InterPro" id="IPR003598">
    <property type="entry name" value="Ig_sub2"/>
</dbReference>
<dbReference type="PROSITE" id="PS50835">
    <property type="entry name" value="IG_LIKE"/>
    <property type="match status" value="2"/>
</dbReference>
<evidence type="ECO:0000313" key="7">
    <source>
        <dbReference type="EMBL" id="CAF3733745.1"/>
    </source>
</evidence>
<dbReference type="SMART" id="SM00409">
    <property type="entry name" value="IG"/>
    <property type="match status" value="2"/>
</dbReference>
<dbReference type="Gene3D" id="2.60.40.10">
    <property type="entry name" value="Immunoglobulins"/>
    <property type="match status" value="2"/>
</dbReference>
<evidence type="ECO:0000313" key="5">
    <source>
        <dbReference type="EMBL" id="CAF0960860.1"/>
    </source>
</evidence>
<evidence type="ECO:0000259" key="3">
    <source>
        <dbReference type="PROSITE" id="PS50835"/>
    </source>
</evidence>
<dbReference type="Pfam" id="PF07679">
    <property type="entry name" value="I-set"/>
    <property type="match status" value="2"/>
</dbReference>
<feature type="compositionally biased region" description="Polar residues" evidence="2">
    <location>
        <begin position="277"/>
        <end position="289"/>
    </location>
</feature>
<comment type="caution">
    <text evidence="4">The sequence shown here is derived from an EMBL/GenBank/DDBJ whole genome shotgun (WGS) entry which is preliminary data.</text>
</comment>
<dbReference type="InterPro" id="IPR003599">
    <property type="entry name" value="Ig_sub"/>
</dbReference>
<evidence type="ECO:0000256" key="1">
    <source>
        <dbReference type="ARBA" id="ARBA00023319"/>
    </source>
</evidence>
<dbReference type="EMBL" id="CAJNOK010005117">
    <property type="protein sequence ID" value="CAF0960860.1"/>
    <property type="molecule type" value="Genomic_DNA"/>
</dbReference>
<dbReference type="OrthoDB" id="428111at2759"/>
<feature type="domain" description="Ig-like" evidence="3">
    <location>
        <begin position="653"/>
        <end position="740"/>
    </location>
</feature>
<dbReference type="InterPro" id="IPR013098">
    <property type="entry name" value="Ig_I-set"/>
</dbReference>
<reference evidence="4" key="1">
    <citation type="submission" date="2021-02" db="EMBL/GenBank/DDBJ databases">
        <authorList>
            <person name="Nowell W R."/>
        </authorList>
    </citation>
    <scope>NUCLEOTIDE SEQUENCE</scope>
</reference>
<dbReference type="FunFam" id="2.60.40.10:FF:000107">
    <property type="entry name" value="Myosin, light chain kinase a"/>
    <property type="match status" value="1"/>
</dbReference>
<dbReference type="EMBL" id="CAJOBA010005122">
    <property type="protein sequence ID" value="CAF3733745.1"/>
    <property type="molecule type" value="Genomic_DNA"/>
</dbReference>
<feature type="region of interest" description="Disordered" evidence="2">
    <location>
        <begin position="277"/>
        <end position="310"/>
    </location>
</feature>
<evidence type="ECO:0000313" key="4">
    <source>
        <dbReference type="EMBL" id="CAF0788200.1"/>
    </source>
</evidence>
<feature type="domain" description="Ig-like" evidence="3">
    <location>
        <begin position="551"/>
        <end position="645"/>
    </location>
</feature>
<dbReference type="InterPro" id="IPR013783">
    <property type="entry name" value="Ig-like_fold"/>
</dbReference>
<organism evidence="4 8">
    <name type="scientific">Didymodactylos carnosus</name>
    <dbReference type="NCBI Taxonomy" id="1234261"/>
    <lineage>
        <taxon>Eukaryota</taxon>
        <taxon>Metazoa</taxon>
        <taxon>Spiralia</taxon>
        <taxon>Gnathifera</taxon>
        <taxon>Rotifera</taxon>
        <taxon>Eurotatoria</taxon>
        <taxon>Bdelloidea</taxon>
        <taxon>Philodinida</taxon>
        <taxon>Philodinidae</taxon>
        <taxon>Didymodactylos</taxon>
    </lineage>
</organism>
<dbReference type="InterPro" id="IPR036179">
    <property type="entry name" value="Ig-like_dom_sf"/>
</dbReference>
<feature type="compositionally biased region" description="Low complexity" evidence="2">
    <location>
        <begin position="291"/>
        <end position="310"/>
    </location>
</feature>
<dbReference type="Proteomes" id="UP000677228">
    <property type="component" value="Unassembled WGS sequence"/>
</dbReference>
<dbReference type="PANTHER" id="PTHR47633">
    <property type="entry name" value="IMMUNOGLOBULIN"/>
    <property type="match status" value="1"/>
</dbReference>
<accession>A0A813RXE3</accession>
<dbReference type="Proteomes" id="UP000663829">
    <property type="component" value="Unassembled WGS sequence"/>
</dbReference>
<dbReference type="Proteomes" id="UP000681722">
    <property type="component" value="Unassembled WGS sequence"/>
</dbReference>
<proteinExistence type="predicted"/>
<dbReference type="Proteomes" id="UP000682733">
    <property type="component" value="Unassembled WGS sequence"/>
</dbReference>
<sequence>MYQFNNSRYFPNGWLPPPRPSPRSQSDKLYKPVSKSFNRISDFIFPDTIHIRLKDSNPFMNKLSHRPTLMTDTRGYNRIENYSLPVLNHRNKRDLIIVERLPIEKMKDVDVLYKEQKKEHSYGTRRLLTTQPLCDRRRYSSIVQSSDFQKSPLNNYFSPGHDRSNIIVNNRTNRSATYRERVRDRRKRHTTDDAYHTIMKSIVDDNARVPNCVLSCTTALEPITDSDSLLSLSLGGEGYQEQNNISLEDWRRQTHYRINTRVPQNGIDISETIPYSSQLQQQKNNQYKRGSTLSSRCTTLDTSSDSDSQSIRQMNNGDVISYQQQNTIYPENSLQSRVPLLNYQENRYGQRQLPVIKGPPAISLPRQAIWERVDNKNSVRMRHEPDTYFPVHEIENYSNHNNNHLIINDHAEQHYNKNNQTNINENKHPHHVSLCVNDLHTTLFIDEDTLNNSKNSNKSNGGGVSVHRFIDRIMKRLLQFKRALDNGLVHVRKRESLNLENSVINNEKFLKHDTLRSNNHHNYQDLQRNMEKNDQLSYQGLWSLDNKFVPPYLVIRPQSALVLPNEIAKFKCCFGGDPVPSLKWYHNDREISNTNENNTKYRLFKAHDIHYLDIGPVTMKDNGNIKCYIENKLGREETIVQLIVARSASDATPRIIQSLQNTSVQEGKPLKLLCTISGPLIDVKWYHNDKLVSPTVLPKSNFKGENAIFTLSKVTRADSGIFICVIRNRFGEARTSCKMDVIENQ</sequence>
<dbReference type="SUPFAM" id="SSF48726">
    <property type="entry name" value="Immunoglobulin"/>
    <property type="match status" value="2"/>
</dbReference>
<name>A0A813RXE3_9BILA</name>
<evidence type="ECO:0000256" key="2">
    <source>
        <dbReference type="SAM" id="MobiDB-lite"/>
    </source>
</evidence>
<dbReference type="AlphaFoldDB" id="A0A813RXE3"/>
<keyword evidence="1" id="KW-0393">Immunoglobulin domain</keyword>
<evidence type="ECO:0000313" key="6">
    <source>
        <dbReference type="EMBL" id="CAF3572239.1"/>
    </source>
</evidence>
<dbReference type="EMBL" id="CAJOBC010000328">
    <property type="protein sequence ID" value="CAF3572239.1"/>
    <property type="molecule type" value="Genomic_DNA"/>
</dbReference>
<evidence type="ECO:0000313" key="8">
    <source>
        <dbReference type="Proteomes" id="UP000663829"/>
    </source>
</evidence>
<dbReference type="InterPro" id="IPR007110">
    <property type="entry name" value="Ig-like_dom"/>
</dbReference>
<gene>
    <name evidence="4" type="ORF">GPM918_LOCUS2854</name>
    <name evidence="5" type="ORF">OVA965_LOCUS12629</name>
    <name evidence="6" type="ORF">SRO942_LOCUS2854</name>
    <name evidence="7" type="ORF">TMI583_LOCUS12633</name>
</gene>
<dbReference type="SMART" id="SM00408">
    <property type="entry name" value="IGc2"/>
    <property type="match status" value="2"/>
</dbReference>
<protein>
    <recommendedName>
        <fullName evidence="3">Ig-like domain-containing protein</fullName>
    </recommendedName>
</protein>
<dbReference type="EMBL" id="CAJNOQ010000328">
    <property type="protein sequence ID" value="CAF0788200.1"/>
    <property type="molecule type" value="Genomic_DNA"/>
</dbReference>
<keyword evidence="8" id="KW-1185">Reference proteome</keyword>